<protein>
    <recommendedName>
        <fullName evidence="5">Right handed beta helix region</fullName>
    </recommendedName>
</protein>
<dbReference type="Proteomes" id="UP000183868">
    <property type="component" value="Chromosome"/>
</dbReference>
<dbReference type="Proteomes" id="UP000004671">
    <property type="component" value="Chromosome"/>
</dbReference>
<dbReference type="PaxDb" id="880073-Calab_0583"/>
<proteinExistence type="predicted"/>
<dbReference type="OrthoDB" id="9801392at2"/>
<gene>
    <name evidence="1" type="ORF">Cabys_3417</name>
    <name evidence="2" type="ORF">Calab_0583</name>
</gene>
<name>H1XS62_CALAY</name>
<organism evidence="2 3">
    <name type="scientific">Caldithrix abyssi DSM 13497</name>
    <dbReference type="NCBI Taxonomy" id="880073"/>
    <lineage>
        <taxon>Bacteria</taxon>
        <taxon>Pseudomonadati</taxon>
        <taxon>Calditrichota</taxon>
        <taxon>Calditrichia</taxon>
        <taxon>Calditrichales</taxon>
        <taxon>Calditrichaceae</taxon>
        <taxon>Caldithrix</taxon>
    </lineage>
</organism>
<dbReference type="HOGENOM" id="CLU_583532_0_0_0"/>
<dbReference type="KEGG" id="caby:Cabys_3417"/>
<evidence type="ECO:0000313" key="4">
    <source>
        <dbReference type="Proteomes" id="UP000183868"/>
    </source>
</evidence>
<dbReference type="InterPro" id="IPR011050">
    <property type="entry name" value="Pectin_lyase_fold/virulence"/>
</dbReference>
<dbReference type="EMBL" id="CM001402">
    <property type="protein sequence ID" value="EHO40226.1"/>
    <property type="molecule type" value="Genomic_DNA"/>
</dbReference>
<reference evidence="1 4" key="2">
    <citation type="submission" date="2016-11" db="EMBL/GenBank/DDBJ databases">
        <title>Genomic analysis of Caldithrix abyssi and proposal of a novel bacterial phylum Caldithrichaeota.</title>
        <authorList>
            <person name="Kublanov I."/>
            <person name="Sigalova O."/>
            <person name="Gavrilov S."/>
            <person name="Lebedinsky A."/>
            <person name="Ivanova N."/>
            <person name="Daum C."/>
            <person name="Reddy T."/>
            <person name="Klenk H.P."/>
            <person name="Goker M."/>
            <person name="Reva O."/>
            <person name="Miroshnichenko M."/>
            <person name="Kyprides N."/>
            <person name="Woyke T."/>
            <person name="Gelfand M."/>
        </authorList>
    </citation>
    <scope>NUCLEOTIDE SEQUENCE [LARGE SCALE GENOMIC DNA]</scope>
    <source>
        <strain evidence="1 4">LF13</strain>
    </source>
</reference>
<dbReference type="AlphaFoldDB" id="H1XS62"/>
<dbReference type="InParanoid" id="H1XS62"/>
<reference evidence="2 3" key="1">
    <citation type="submission" date="2011-09" db="EMBL/GenBank/DDBJ databases">
        <title>The permanent draft genome of Caldithrix abyssi DSM 13497.</title>
        <authorList>
            <consortium name="US DOE Joint Genome Institute (JGI-PGF)"/>
            <person name="Lucas S."/>
            <person name="Han J."/>
            <person name="Lapidus A."/>
            <person name="Bruce D."/>
            <person name="Goodwin L."/>
            <person name="Pitluck S."/>
            <person name="Peters L."/>
            <person name="Kyrpides N."/>
            <person name="Mavromatis K."/>
            <person name="Ivanova N."/>
            <person name="Mikhailova N."/>
            <person name="Chertkov O."/>
            <person name="Detter J.C."/>
            <person name="Tapia R."/>
            <person name="Han C."/>
            <person name="Land M."/>
            <person name="Hauser L."/>
            <person name="Markowitz V."/>
            <person name="Cheng J.-F."/>
            <person name="Hugenholtz P."/>
            <person name="Woyke T."/>
            <person name="Wu D."/>
            <person name="Spring S."/>
            <person name="Brambilla E."/>
            <person name="Klenk H.-P."/>
            <person name="Eisen J.A."/>
        </authorList>
    </citation>
    <scope>NUCLEOTIDE SEQUENCE [LARGE SCALE GENOMIC DNA]</scope>
    <source>
        <strain evidence="2 3">DSM 13497</strain>
    </source>
</reference>
<dbReference type="SUPFAM" id="SSF51126">
    <property type="entry name" value="Pectin lyase-like"/>
    <property type="match status" value="1"/>
</dbReference>
<dbReference type="EMBL" id="CP018099">
    <property type="protein sequence ID" value="APF20163.1"/>
    <property type="molecule type" value="Genomic_DNA"/>
</dbReference>
<keyword evidence="3" id="KW-1185">Reference proteome</keyword>
<evidence type="ECO:0000313" key="1">
    <source>
        <dbReference type="EMBL" id="APF20163.1"/>
    </source>
</evidence>
<evidence type="ECO:0008006" key="5">
    <source>
        <dbReference type="Google" id="ProtNLM"/>
    </source>
</evidence>
<evidence type="ECO:0000313" key="2">
    <source>
        <dbReference type="EMBL" id="EHO40226.1"/>
    </source>
</evidence>
<evidence type="ECO:0000313" key="3">
    <source>
        <dbReference type="Proteomes" id="UP000004671"/>
    </source>
</evidence>
<dbReference type="RefSeq" id="WP_006927157.1">
    <property type="nucleotide sequence ID" value="NZ_CM001402.1"/>
</dbReference>
<accession>H1XS62</accession>
<sequence>MENKKIFFSILLMIITPYLFQECKNITGSNKTISISGRVFIENGEKLDEVIIELYEACNIDTVLLNAYNNYQVGVEINQKSEFDHREKVAKYITECDANGEWIFHNIENNMYNVVVRKDSFGWIYHFNVNSDLEKVDTLRETIYINEPIKDDLRLKTNQFLCINKNTYLPKGNKITFSENNVILFKPNISLTIYGDLINRSNIKVTSFNIDLKGNGLWINSNHINSIGNIQFEFLKNPLTVEKAKEDLIEIYNIFVRNCENGIYIKEENASIRNSVFKNIKFNAIQVNNKFFINRCVIYKTNGIFFNNAEGVINNSFITKNEIGLRPLKGDVNIINNEFRNNKISISASASKFEVIKNDFLLSNLDIEMNKTYESQVYEYCIPYISMNNFFSSDTAISLYGKHSASGPHYKGIGVNKNVEAKNCYWGTANYFEITKKIYDKNDKSDLMYEVLFEPFEKVEIKDAGIKY</sequence>
<dbReference type="eggNOG" id="ENOG502ZFY4">
    <property type="taxonomic scope" value="Bacteria"/>
</dbReference>